<reference evidence="3 4" key="1">
    <citation type="submission" date="2018-08" db="EMBL/GenBank/DDBJ databases">
        <title>Mucilaginibacter sp. MYSH2.</title>
        <authorList>
            <person name="Seo T."/>
        </authorList>
    </citation>
    <scope>NUCLEOTIDE SEQUENCE [LARGE SCALE GENOMIC DNA]</scope>
    <source>
        <strain evidence="3 4">MYSH2</strain>
    </source>
</reference>
<evidence type="ECO:0000313" key="3">
    <source>
        <dbReference type="EMBL" id="RFZ94968.1"/>
    </source>
</evidence>
<dbReference type="InterPro" id="IPR027268">
    <property type="entry name" value="Peptidase_M4/M1_CTD_sf"/>
</dbReference>
<dbReference type="GO" id="GO:0008237">
    <property type="term" value="F:metallopeptidase activity"/>
    <property type="evidence" value="ECO:0007669"/>
    <property type="project" value="InterPro"/>
</dbReference>
<dbReference type="CDD" id="cd09604">
    <property type="entry name" value="M1_APN_like"/>
    <property type="match status" value="1"/>
</dbReference>
<feature type="chain" id="PRO_5017002265" evidence="1">
    <location>
        <begin position="20"/>
        <end position="653"/>
    </location>
</feature>
<dbReference type="Pfam" id="PF01433">
    <property type="entry name" value="Peptidase_M1"/>
    <property type="match status" value="1"/>
</dbReference>
<dbReference type="RefSeq" id="WP_117390527.1">
    <property type="nucleotide sequence ID" value="NZ_QWDC01000001.1"/>
</dbReference>
<evidence type="ECO:0000256" key="1">
    <source>
        <dbReference type="SAM" id="SignalP"/>
    </source>
</evidence>
<keyword evidence="4" id="KW-1185">Reference proteome</keyword>
<evidence type="ECO:0000313" key="4">
    <source>
        <dbReference type="Proteomes" id="UP000264217"/>
    </source>
</evidence>
<comment type="caution">
    <text evidence="3">The sequence shown here is derived from an EMBL/GenBank/DDBJ whole genome shotgun (WGS) entry which is preliminary data.</text>
</comment>
<dbReference type="InterPro" id="IPR014782">
    <property type="entry name" value="Peptidase_M1_dom"/>
</dbReference>
<dbReference type="OrthoDB" id="9814383at2"/>
<dbReference type="EMBL" id="QWDC01000001">
    <property type="protein sequence ID" value="RFZ94968.1"/>
    <property type="molecule type" value="Genomic_DNA"/>
</dbReference>
<protein>
    <submittedName>
        <fullName evidence="3">M1 family peptidase</fullName>
    </submittedName>
</protein>
<keyword evidence="1" id="KW-0732">Signal</keyword>
<proteinExistence type="predicted"/>
<accession>A0A372NXW5</accession>
<evidence type="ECO:0000259" key="2">
    <source>
        <dbReference type="Pfam" id="PF01433"/>
    </source>
</evidence>
<dbReference type="SUPFAM" id="SSF55486">
    <property type="entry name" value="Metalloproteases ('zincins'), catalytic domain"/>
    <property type="match status" value="1"/>
</dbReference>
<feature type="signal peptide" evidence="1">
    <location>
        <begin position="1"/>
        <end position="19"/>
    </location>
</feature>
<dbReference type="Proteomes" id="UP000264217">
    <property type="component" value="Unassembled WGS sequence"/>
</dbReference>
<organism evidence="3 4">
    <name type="scientific">Mucilaginibacter conchicola</name>
    <dbReference type="NCBI Taxonomy" id="2303333"/>
    <lineage>
        <taxon>Bacteria</taxon>
        <taxon>Pseudomonadati</taxon>
        <taxon>Bacteroidota</taxon>
        <taxon>Sphingobacteriia</taxon>
        <taxon>Sphingobacteriales</taxon>
        <taxon>Sphingobacteriaceae</taxon>
        <taxon>Mucilaginibacter</taxon>
    </lineage>
</organism>
<dbReference type="Gene3D" id="1.10.390.10">
    <property type="entry name" value="Neutral Protease Domain 2"/>
    <property type="match status" value="1"/>
</dbReference>
<sequence>MKKFTVATLLLFAASFARAQKNPNDTITSNYQPSVLFSPLPYKGKGDEFHSANGEPGPKYWQNRADYKIAVTLDTVRKTIKGDVAITYTNNSPDALQYLWLQLDQNTYKKDARSNFVTGTQAQQHTSGYEIESVELISGTTRKKVEYKVTDTRMQVRLAQALGKGNIVLNIKYHYTIPGNFGNRTDFVDTKNGKIYEIAQFFPRMCVYDDSRGWATAPFLGSGEFYCEYGDIDYSVTAPWDIIVAGPGDLLNPKEVLTATQINRLAQAHNSDKTIMIRTADEINSPSSRPVNKGTLTWHYKMLNTRDVAFGASKAYIWDAARVNLPGGKKSLAMSVYPVESQGNAAWGRATEYLKKSMEYFSEKWFTYPWPTAINEAGIAGGMEYPGIVFDGINDKGSELYWVTAHEIGHNWFPMIVGSDERRFAWMDEGLNTFIDIYASDAFNNGEYAPKRDGEYAPGGGNPADEIIEHIIDPASPSIMTQPDAIPEKYRHPLTYFKPAFGLVLLREQILGHDRFDYAFKNYTHKWAYKHPQPDDFFRAMENGSGEDLNWFWNGWFYNNYKLDIALIDAKYIDNKKAVQLTIANKEMMAMPFTVELKFKDGSKQRTYFPVETWLQNKVTNFTIPVSQEVVSVVIDPDNALPDVNRKNNSKKL</sequence>
<feature type="domain" description="Peptidase M1 membrane alanine aminopeptidase" evidence="2">
    <location>
        <begin position="395"/>
        <end position="556"/>
    </location>
</feature>
<dbReference type="AlphaFoldDB" id="A0A372NXW5"/>
<name>A0A372NXW5_9SPHI</name>
<gene>
    <name evidence="3" type="ORF">D0C36_05420</name>
</gene>
<dbReference type="GO" id="GO:0008270">
    <property type="term" value="F:zinc ion binding"/>
    <property type="evidence" value="ECO:0007669"/>
    <property type="project" value="InterPro"/>
</dbReference>